<dbReference type="EMBL" id="BHYK01000051">
    <property type="protein sequence ID" value="GCD13019.1"/>
    <property type="molecule type" value="Genomic_DNA"/>
</dbReference>
<dbReference type="InterPro" id="IPR050090">
    <property type="entry name" value="Tyrosine_recombinase_XerCD"/>
</dbReference>
<comment type="caution">
    <text evidence="3">The sequence shown here is derived from an EMBL/GenBank/DDBJ whole genome shotgun (WGS) entry which is preliminary data.</text>
</comment>
<dbReference type="GO" id="GO:0015074">
    <property type="term" value="P:DNA integration"/>
    <property type="evidence" value="ECO:0007669"/>
    <property type="project" value="InterPro"/>
</dbReference>
<organism evidence="3 4">
    <name type="scientific">Clostridium tagluense</name>
    <dbReference type="NCBI Taxonomy" id="360422"/>
    <lineage>
        <taxon>Bacteria</taxon>
        <taxon>Bacillati</taxon>
        <taxon>Bacillota</taxon>
        <taxon>Clostridia</taxon>
        <taxon>Eubacteriales</taxon>
        <taxon>Clostridiaceae</taxon>
        <taxon>Clostridium</taxon>
    </lineage>
</organism>
<evidence type="ECO:0000256" key="1">
    <source>
        <dbReference type="ARBA" id="ARBA00023172"/>
    </source>
</evidence>
<dbReference type="GO" id="GO:0003677">
    <property type="term" value="F:DNA binding"/>
    <property type="evidence" value="ECO:0007669"/>
    <property type="project" value="InterPro"/>
</dbReference>
<dbReference type="InterPro" id="IPR002104">
    <property type="entry name" value="Integrase_catalytic"/>
</dbReference>
<dbReference type="Gene3D" id="1.10.443.10">
    <property type="entry name" value="Intergrase catalytic core"/>
    <property type="match status" value="1"/>
</dbReference>
<protein>
    <submittedName>
        <fullName evidence="3">Site-specific integrase</fullName>
    </submittedName>
</protein>
<name>A0A401UTY6_9CLOT</name>
<dbReference type="InterPro" id="IPR011010">
    <property type="entry name" value="DNA_brk_join_enz"/>
</dbReference>
<dbReference type="GO" id="GO:0006310">
    <property type="term" value="P:DNA recombination"/>
    <property type="evidence" value="ECO:0007669"/>
    <property type="project" value="UniProtKB-KW"/>
</dbReference>
<accession>A0A401UTY6</accession>
<evidence type="ECO:0000313" key="3">
    <source>
        <dbReference type="EMBL" id="GCD13019.1"/>
    </source>
</evidence>
<sequence length="202" mass="23147">MKTVEPIRDLKTIRIMRSYLRDQSLRNELLFILGINVGLRISDILKLTFDDVMNFKSMSAKEYVTITEKKTSKTKKFYIGSIVSKLIEGYASSLVEVLPDMYVFCSKKAENKPISRQHAWYILNNAAEMIGLVERDHKGNIISGEVGTHTMRKTFGYHAYTGGTTIELLMDIFNHSSKTQTLRYIGITEDQKKEVYMQSNLG</sequence>
<dbReference type="PROSITE" id="PS51898">
    <property type="entry name" value="TYR_RECOMBINASE"/>
    <property type="match status" value="1"/>
</dbReference>
<evidence type="ECO:0000313" key="4">
    <source>
        <dbReference type="Proteomes" id="UP000287872"/>
    </source>
</evidence>
<keyword evidence="4" id="KW-1185">Reference proteome</keyword>
<evidence type="ECO:0000259" key="2">
    <source>
        <dbReference type="PROSITE" id="PS51898"/>
    </source>
</evidence>
<dbReference type="InterPro" id="IPR013762">
    <property type="entry name" value="Integrase-like_cat_sf"/>
</dbReference>
<reference evidence="3 4" key="1">
    <citation type="submission" date="2018-11" db="EMBL/GenBank/DDBJ databases">
        <title>Genome sequencing and assembly of Clostridium tagluense strain A121.</title>
        <authorList>
            <person name="Murakami T."/>
            <person name="Segawa T."/>
            <person name="Shcherbakova V.A."/>
            <person name="Mori H."/>
            <person name="Yoshimura Y."/>
        </authorList>
    </citation>
    <scope>NUCLEOTIDE SEQUENCE [LARGE SCALE GENOMIC DNA]</scope>
    <source>
        <strain evidence="3 4">A121</strain>
    </source>
</reference>
<dbReference type="SUPFAM" id="SSF56349">
    <property type="entry name" value="DNA breaking-rejoining enzymes"/>
    <property type="match status" value="1"/>
</dbReference>
<dbReference type="PANTHER" id="PTHR30349:SF82">
    <property type="entry name" value="INTEGRASE_RECOMBINASE YOEC-RELATED"/>
    <property type="match status" value="1"/>
</dbReference>
<proteinExistence type="predicted"/>
<dbReference type="AlphaFoldDB" id="A0A401UTY6"/>
<keyword evidence="1" id="KW-0233">DNA recombination</keyword>
<dbReference type="Pfam" id="PF00589">
    <property type="entry name" value="Phage_integrase"/>
    <property type="match status" value="1"/>
</dbReference>
<dbReference type="RefSeq" id="WP_125006179.1">
    <property type="nucleotide sequence ID" value="NZ_BHYK01000051.1"/>
</dbReference>
<gene>
    <name evidence="3" type="ORF">Ctaglu_46420</name>
</gene>
<dbReference type="PANTHER" id="PTHR30349">
    <property type="entry name" value="PHAGE INTEGRASE-RELATED"/>
    <property type="match status" value="1"/>
</dbReference>
<feature type="domain" description="Tyr recombinase" evidence="2">
    <location>
        <begin position="1"/>
        <end position="197"/>
    </location>
</feature>
<dbReference type="Proteomes" id="UP000287872">
    <property type="component" value="Unassembled WGS sequence"/>
</dbReference>
<dbReference type="OrthoDB" id="9788852at2"/>